<evidence type="ECO:0000313" key="1">
    <source>
        <dbReference type="EMBL" id="ANW98706.1"/>
    </source>
</evidence>
<gene>
    <name evidence="1" type="ORF">CSTERTH_06515</name>
</gene>
<dbReference type="RefSeq" id="WP_015359050.1">
    <property type="nucleotide sequence ID" value="NZ_CP014672.1"/>
</dbReference>
<proteinExistence type="predicted"/>
<dbReference type="InterPro" id="IPR014197">
    <property type="entry name" value="Sporulation_prot_YunB"/>
</dbReference>
<dbReference type="EMBL" id="CP014672">
    <property type="protein sequence ID" value="ANW98706.1"/>
    <property type="molecule type" value="Genomic_DNA"/>
</dbReference>
<organism evidence="1 2">
    <name type="scientific">Thermoclostridium stercorarium subsp. thermolacticum DSM 2910</name>
    <dbReference type="NCBI Taxonomy" id="1121336"/>
    <lineage>
        <taxon>Bacteria</taxon>
        <taxon>Bacillati</taxon>
        <taxon>Bacillota</taxon>
        <taxon>Clostridia</taxon>
        <taxon>Eubacteriales</taxon>
        <taxon>Oscillospiraceae</taxon>
        <taxon>Thermoclostridium</taxon>
    </lineage>
</organism>
<dbReference type="Proteomes" id="UP000092971">
    <property type="component" value="Chromosome"/>
</dbReference>
<dbReference type="NCBIfam" id="TIGR02832">
    <property type="entry name" value="spo_yunB"/>
    <property type="match status" value="1"/>
</dbReference>
<sequence>MRKYLYREYMPYIRKRYRNRYRINTLNSMRIRDFIRFFRLVACILLFSAAISKVLNNFYASVEKVCEFKAAQLVNEYIDYGVMSASSEFKGRNFVSVSYNGDGKVTSVETDGMEINRFASVLSENIQKEISGRESETITVPLGSVTGSKLLSSFGFSIPFRIVPSGKVKVMPESSFHASGINQTVHRLKMNVYVKVRILFPITDREEEINRELIVSETVIVGDVPEVLLSKNELK</sequence>
<protein>
    <submittedName>
        <fullName evidence="1">Sporulation protein YunB</fullName>
    </submittedName>
</protein>
<dbReference type="Pfam" id="PF09560">
    <property type="entry name" value="Spore_YunB"/>
    <property type="match status" value="1"/>
</dbReference>
<dbReference type="OrthoDB" id="1649278at2"/>
<evidence type="ECO:0000313" key="2">
    <source>
        <dbReference type="Proteomes" id="UP000092971"/>
    </source>
</evidence>
<dbReference type="PIRSF" id="PIRSF021383">
    <property type="entry name" value="YunB"/>
    <property type="match status" value="1"/>
</dbReference>
<reference evidence="1 2" key="1">
    <citation type="submission" date="2016-02" db="EMBL/GenBank/DDBJ databases">
        <title>Comparison of Clostridium stercorarium subspecies using comparative genomics and transcriptomics.</title>
        <authorList>
            <person name="Schellenberg J."/>
            <person name="Thallinger G."/>
            <person name="Levin D.B."/>
            <person name="Zhang X."/>
            <person name="Alvare G."/>
            <person name="Fristensky B."/>
            <person name="Sparling R."/>
        </authorList>
    </citation>
    <scope>NUCLEOTIDE SEQUENCE [LARGE SCALE GENOMIC DNA]</scope>
    <source>
        <strain evidence="1 2">DSM 2910</strain>
    </source>
</reference>
<dbReference type="AlphaFoldDB" id="A0A1B1YD63"/>
<name>A0A1B1YD63_THEST</name>
<accession>A0A1B1YD63</accession>